<organism evidence="2 3">
    <name type="scientific">Mytilus galloprovincialis</name>
    <name type="common">Mediterranean mussel</name>
    <dbReference type="NCBI Taxonomy" id="29158"/>
    <lineage>
        <taxon>Eukaryota</taxon>
        <taxon>Metazoa</taxon>
        <taxon>Spiralia</taxon>
        <taxon>Lophotrochozoa</taxon>
        <taxon>Mollusca</taxon>
        <taxon>Bivalvia</taxon>
        <taxon>Autobranchia</taxon>
        <taxon>Pteriomorphia</taxon>
        <taxon>Mytilida</taxon>
        <taxon>Mytiloidea</taxon>
        <taxon>Mytilidae</taxon>
        <taxon>Mytilinae</taxon>
        <taxon>Mytilus</taxon>
    </lineage>
</organism>
<sequence length="882" mass="101733">MKTKFAEVNMKLDRMFNEFDDVKNLITLENQRTAYIDDATAIIYGYKQLTENYILEISMVNCTTQRDCRKQKLLIAESYQNHFNIKHRLYKILKGTTESISVFNDPLLDLIKRTHKCNIGEVIKFANGVILLDFKGQQVVIAHEQLTGSNTSIILAVKEWSNLMSSIKNKVEDIKIECYTNINKYIKDDVQDTIYQTNMKSNRKAADSLKKKLDKKYVWLDWTVLSYGSYGSQNHWGFSTFLNMPKSKDDRKRVLRVIAHDKGTYINLQKEMRDVLDDVFSQIHPNDIEFHSAKLLFKMIEGKLKRKTEILPKLSAFIVLRNPTDLQIADESKRFNMIYHVRKYFLLQHVSFFVWASFKSRQQFEGVACPFNCSGEGFPVQKPYSSSCYCRCNTYFQGNNCQHYSGVNLADNQNTMLAASARIPKLTDIYYELLDMKCFVGVSLKSLQNSLQEKVQEKYDNLNRKLTNEFQWTNLITQYAHDIRQLAYYISRFKLLNSSSPSFVNESSALATSILQSGNVPKWTFELNLLIIGRTDILIKHKPLLEIISSRHIDIACNLDYKNALDNENVNPATQQKTDVTDQLRKIAPNLSENQILLITSQIESSSLTHSKGVRWPKEIICMALTIYNRNPSAYKDITRNGWLNLPSESLLYLYKNAVKQKPGIIPTMMAWMKNEAVRLRVETEGYYGGVLLDEMSIQEDLQIVNHGNGTSLFGLVDCEPEVMLMHCSNEGKCESKLANHVMQYIFHGITGFRWPFANYPNAQAAPADIFITTWKCIDALYEWGFKPIYLCMDGSSNNRAFLKMHFPENDPLSRSRRRDALYTSLSKFLAKSLMGSLPGGVAWRRFNKYAYSGSSPLKYHVWPSQNQVHLDALLYRALLYV</sequence>
<reference evidence="2" key="1">
    <citation type="submission" date="2018-11" db="EMBL/GenBank/DDBJ databases">
        <authorList>
            <person name="Alioto T."/>
            <person name="Alioto T."/>
        </authorList>
    </citation>
    <scope>NUCLEOTIDE SEQUENCE</scope>
</reference>
<evidence type="ECO:0000259" key="1">
    <source>
        <dbReference type="Pfam" id="PF21787"/>
    </source>
</evidence>
<dbReference type="InterPro" id="IPR048365">
    <property type="entry name" value="TNP-like_RNaseH_N"/>
</dbReference>
<evidence type="ECO:0000313" key="3">
    <source>
        <dbReference type="Proteomes" id="UP000596742"/>
    </source>
</evidence>
<dbReference type="PANTHER" id="PTHR40472">
    <property type="entry name" value="RICIN B-TYPE LECTIN DOMAIN-CONTAINING PROTEIN"/>
    <property type="match status" value="1"/>
</dbReference>
<name>A0A8B6FGF9_MYTGA</name>
<gene>
    <name evidence="2" type="ORF">MGAL_10B037310</name>
</gene>
<dbReference type="OrthoDB" id="6060659at2759"/>
<protein>
    <recommendedName>
        <fullName evidence="1">Transposable element P transposase-like RNase H domain-containing protein</fullName>
    </recommendedName>
</protein>
<accession>A0A8B6FGF9</accession>
<dbReference type="Proteomes" id="UP000596742">
    <property type="component" value="Unassembled WGS sequence"/>
</dbReference>
<comment type="caution">
    <text evidence="2">The sequence shown here is derived from an EMBL/GenBank/DDBJ whole genome shotgun (WGS) entry which is preliminary data.</text>
</comment>
<evidence type="ECO:0000313" key="2">
    <source>
        <dbReference type="EMBL" id="VDI49784.1"/>
    </source>
</evidence>
<proteinExistence type="predicted"/>
<dbReference type="EMBL" id="UYJE01006871">
    <property type="protein sequence ID" value="VDI49784.1"/>
    <property type="molecule type" value="Genomic_DNA"/>
</dbReference>
<dbReference type="InterPro" id="IPR039051">
    <property type="entry name" value="SE-CTX-like"/>
</dbReference>
<feature type="domain" description="Transposable element P transposase-like RNase H" evidence="1">
    <location>
        <begin position="662"/>
        <end position="804"/>
    </location>
</feature>
<keyword evidence="3" id="KW-1185">Reference proteome</keyword>
<dbReference type="AlphaFoldDB" id="A0A8B6FGF9"/>
<dbReference type="PANTHER" id="PTHR40472:SF10">
    <property type="entry name" value="RAPUNZEL 5"/>
    <property type="match status" value="1"/>
</dbReference>
<dbReference type="Pfam" id="PF21787">
    <property type="entry name" value="TNP-like_RNaseH_N"/>
    <property type="match status" value="1"/>
</dbReference>